<dbReference type="Proteomes" id="UP000317648">
    <property type="component" value="Chromosome"/>
</dbReference>
<dbReference type="AlphaFoldDB" id="A0A518DZ16"/>
<proteinExistence type="predicted"/>
<dbReference type="PROSITE" id="PS51257">
    <property type="entry name" value="PROKAR_LIPOPROTEIN"/>
    <property type="match status" value="1"/>
</dbReference>
<dbReference type="RefSeq" id="WP_145055885.1">
    <property type="nucleotide sequence ID" value="NZ_CP036433.1"/>
</dbReference>
<evidence type="ECO:0000313" key="2">
    <source>
        <dbReference type="Proteomes" id="UP000317648"/>
    </source>
</evidence>
<sequence>MPNARIRLALVLLAALPFLTGCITAENRLYGVWRQSGLAGLATGLELVFQRDGQLQMATNLGSQSLEWTVLSAAGNDYEIGLRSPGAETMVTRKLRFLDENQIETAVMDNLAQVRLTRIDPAAGNTTR</sequence>
<dbReference type="KEGG" id="lcre:Pla8534_49150"/>
<evidence type="ECO:0000313" key="1">
    <source>
        <dbReference type="EMBL" id="QDU97089.1"/>
    </source>
</evidence>
<name>A0A518DZ16_9BACT</name>
<gene>
    <name evidence="1" type="ORF">Pla8534_49150</name>
</gene>
<organism evidence="1 2">
    <name type="scientific">Lignipirellula cremea</name>
    <dbReference type="NCBI Taxonomy" id="2528010"/>
    <lineage>
        <taxon>Bacteria</taxon>
        <taxon>Pseudomonadati</taxon>
        <taxon>Planctomycetota</taxon>
        <taxon>Planctomycetia</taxon>
        <taxon>Pirellulales</taxon>
        <taxon>Pirellulaceae</taxon>
        <taxon>Lignipirellula</taxon>
    </lineage>
</organism>
<reference evidence="1 2" key="1">
    <citation type="submission" date="2019-02" db="EMBL/GenBank/DDBJ databases">
        <title>Deep-cultivation of Planctomycetes and their phenomic and genomic characterization uncovers novel biology.</title>
        <authorList>
            <person name="Wiegand S."/>
            <person name="Jogler M."/>
            <person name="Boedeker C."/>
            <person name="Pinto D."/>
            <person name="Vollmers J."/>
            <person name="Rivas-Marin E."/>
            <person name="Kohn T."/>
            <person name="Peeters S.H."/>
            <person name="Heuer A."/>
            <person name="Rast P."/>
            <person name="Oberbeckmann S."/>
            <person name="Bunk B."/>
            <person name="Jeske O."/>
            <person name="Meyerdierks A."/>
            <person name="Storesund J.E."/>
            <person name="Kallscheuer N."/>
            <person name="Luecker S."/>
            <person name="Lage O.M."/>
            <person name="Pohl T."/>
            <person name="Merkel B.J."/>
            <person name="Hornburger P."/>
            <person name="Mueller R.-W."/>
            <person name="Bruemmer F."/>
            <person name="Labrenz M."/>
            <person name="Spormann A.M."/>
            <person name="Op den Camp H."/>
            <person name="Overmann J."/>
            <person name="Amann R."/>
            <person name="Jetten M.S.M."/>
            <person name="Mascher T."/>
            <person name="Medema M.H."/>
            <person name="Devos D.P."/>
            <person name="Kaster A.-K."/>
            <person name="Ovreas L."/>
            <person name="Rohde M."/>
            <person name="Galperin M.Y."/>
            <person name="Jogler C."/>
        </authorList>
    </citation>
    <scope>NUCLEOTIDE SEQUENCE [LARGE SCALE GENOMIC DNA]</scope>
    <source>
        <strain evidence="1 2">Pla85_3_4</strain>
    </source>
</reference>
<keyword evidence="2" id="KW-1185">Reference proteome</keyword>
<protein>
    <submittedName>
        <fullName evidence="1">Uncharacterized protein</fullName>
    </submittedName>
</protein>
<accession>A0A518DZ16</accession>
<dbReference type="EMBL" id="CP036433">
    <property type="protein sequence ID" value="QDU97089.1"/>
    <property type="molecule type" value="Genomic_DNA"/>
</dbReference>